<dbReference type="PROSITE" id="PS50829">
    <property type="entry name" value="GYF"/>
    <property type="match status" value="1"/>
</dbReference>
<feature type="region of interest" description="Disordered" evidence="6">
    <location>
        <begin position="681"/>
        <end position="790"/>
    </location>
</feature>
<feature type="compositionally biased region" description="Basic residues" evidence="6">
    <location>
        <begin position="325"/>
        <end position="334"/>
    </location>
</feature>
<dbReference type="PANTHER" id="PTHR46695">
    <property type="entry name" value="ZINC FINGER CCCH DOMAIN-CONTAINING PROTEIN 44-RELATED"/>
    <property type="match status" value="1"/>
</dbReference>
<feature type="domain" description="Plus3" evidence="10">
    <location>
        <begin position="497"/>
        <end position="630"/>
    </location>
</feature>
<dbReference type="SMART" id="SM00249">
    <property type="entry name" value="PHD"/>
    <property type="match status" value="1"/>
</dbReference>
<evidence type="ECO:0000313" key="12">
    <source>
        <dbReference type="Proteomes" id="UP000228380"/>
    </source>
</evidence>
<feature type="region of interest" description="Disordered" evidence="6">
    <location>
        <begin position="1326"/>
        <end position="1362"/>
    </location>
</feature>
<dbReference type="SMART" id="SM00719">
    <property type="entry name" value="Plus3"/>
    <property type="match status" value="1"/>
</dbReference>
<feature type="region of interest" description="Disordered" evidence="6">
    <location>
        <begin position="990"/>
        <end position="1158"/>
    </location>
</feature>
<dbReference type="KEGG" id="pda:103708491"/>
<dbReference type="PROSITE" id="PS51925">
    <property type="entry name" value="SWIB_MDM2"/>
    <property type="match status" value="1"/>
</dbReference>
<evidence type="ECO:0000259" key="8">
    <source>
        <dbReference type="PROSITE" id="PS50103"/>
    </source>
</evidence>
<dbReference type="Gene3D" id="3.90.70.200">
    <property type="entry name" value="Plus-3 domain"/>
    <property type="match status" value="1"/>
</dbReference>
<dbReference type="Gene3D" id="3.30.40.10">
    <property type="entry name" value="Zinc/RING finger domain, C3HC4 (zinc finger)"/>
    <property type="match status" value="1"/>
</dbReference>
<name>A0A8B7C4R4_PHODC</name>
<dbReference type="Pfam" id="PF25980">
    <property type="entry name" value="NERD_plant"/>
    <property type="match status" value="1"/>
</dbReference>
<feature type="compositionally biased region" description="Low complexity" evidence="6">
    <location>
        <begin position="732"/>
        <end position="750"/>
    </location>
</feature>
<dbReference type="InterPro" id="IPR035445">
    <property type="entry name" value="GYF-like_dom_sf"/>
</dbReference>
<dbReference type="GeneID" id="103708491"/>
<dbReference type="OrthoDB" id="6415790at2759"/>
<feature type="compositionally biased region" description="Polar residues" evidence="6">
    <location>
        <begin position="1078"/>
        <end position="1125"/>
    </location>
</feature>
<feature type="compositionally biased region" description="Polar residues" evidence="6">
    <location>
        <begin position="1007"/>
        <end position="1017"/>
    </location>
</feature>
<feature type="compositionally biased region" description="Low complexity" evidence="6">
    <location>
        <begin position="313"/>
        <end position="324"/>
    </location>
</feature>
<evidence type="ECO:0000256" key="6">
    <source>
        <dbReference type="SAM" id="MobiDB-lite"/>
    </source>
</evidence>
<dbReference type="Pfam" id="PF02213">
    <property type="entry name" value="GYF"/>
    <property type="match status" value="1"/>
</dbReference>
<dbReference type="Pfam" id="PF03126">
    <property type="entry name" value="Plus-3"/>
    <property type="match status" value="1"/>
</dbReference>
<dbReference type="InterPro" id="IPR019835">
    <property type="entry name" value="SWIB_domain"/>
</dbReference>
<feature type="compositionally biased region" description="Polar residues" evidence="6">
    <location>
        <begin position="821"/>
        <end position="834"/>
    </location>
</feature>
<dbReference type="CDD" id="cd10567">
    <property type="entry name" value="SWIB-MDM2_like"/>
    <property type="match status" value="1"/>
</dbReference>
<dbReference type="PROSITE" id="PS51360">
    <property type="entry name" value="PLUS3"/>
    <property type="match status" value="1"/>
</dbReference>
<dbReference type="InterPro" id="IPR011011">
    <property type="entry name" value="Znf_FYVE_PHD"/>
</dbReference>
<dbReference type="InterPro" id="IPR001965">
    <property type="entry name" value="Znf_PHD"/>
</dbReference>
<accession>A0A8B7C4R4</accession>
<dbReference type="InterPro" id="IPR019786">
    <property type="entry name" value="Zinc_finger_PHD-type_CS"/>
</dbReference>
<dbReference type="InterPro" id="IPR036128">
    <property type="entry name" value="Plus3-like_sf"/>
</dbReference>
<dbReference type="InterPro" id="IPR000571">
    <property type="entry name" value="Znf_CCCH"/>
</dbReference>
<dbReference type="InterPro" id="IPR058668">
    <property type="entry name" value="NERD_dom"/>
</dbReference>
<feature type="compositionally biased region" description="Acidic residues" evidence="6">
    <location>
        <begin position="692"/>
        <end position="701"/>
    </location>
</feature>
<feature type="compositionally biased region" description="Polar residues" evidence="6">
    <location>
        <begin position="1219"/>
        <end position="1235"/>
    </location>
</feature>
<dbReference type="InterPro" id="IPR036885">
    <property type="entry name" value="SWIB_MDM2_dom_sf"/>
</dbReference>
<reference evidence="12" key="1">
    <citation type="journal article" date="2019" name="Nat. Commun.">
        <title>Genome-wide association mapping of date palm fruit traits.</title>
        <authorList>
            <person name="Hazzouri K.M."/>
            <person name="Gros-Balthazard M."/>
            <person name="Flowers J.M."/>
            <person name="Copetti D."/>
            <person name="Lemansour A."/>
            <person name="Lebrun M."/>
            <person name="Masmoudi K."/>
            <person name="Ferrand S."/>
            <person name="Dhar M.I."/>
            <person name="Fresquez Z.A."/>
            <person name="Rosas U."/>
            <person name="Zhang J."/>
            <person name="Talag J."/>
            <person name="Lee S."/>
            <person name="Kudrna D."/>
            <person name="Powell R.F."/>
            <person name="Leitch I.J."/>
            <person name="Krueger R.R."/>
            <person name="Wing R.A."/>
            <person name="Amiri K.M.A."/>
            <person name="Purugganan M.D."/>
        </authorList>
    </citation>
    <scope>NUCLEOTIDE SEQUENCE [LARGE SCALE GENOMIC DNA]</scope>
    <source>
        <strain evidence="12">cv. Khalas</strain>
    </source>
</reference>
<evidence type="ECO:0000313" key="13">
    <source>
        <dbReference type="RefSeq" id="XP_008791654.2"/>
    </source>
</evidence>
<feature type="domain" description="PHD-type" evidence="7">
    <location>
        <begin position="138"/>
        <end position="204"/>
    </location>
</feature>
<evidence type="ECO:0000256" key="3">
    <source>
        <dbReference type="ARBA" id="ARBA00022833"/>
    </source>
</evidence>
<dbReference type="SMART" id="SM00151">
    <property type="entry name" value="SWIB"/>
    <property type="match status" value="1"/>
</dbReference>
<feature type="compositionally biased region" description="Basic and acidic residues" evidence="6">
    <location>
        <begin position="1652"/>
        <end position="1661"/>
    </location>
</feature>
<evidence type="ECO:0000259" key="11">
    <source>
        <dbReference type="PROSITE" id="PS51925"/>
    </source>
</evidence>
<dbReference type="Gene3D" id="3.30.1490.40">
    <property type="match status" value="1"/>
</dbReference>
<feature type="compositionally biased region" description="Polar residues" evidence="6">
    <location>
        <begin position="930"/>
        <end position="962"/>
    </location>
</feature>
<keyword evidence="3 5" id="KW-0862">Zinc</keyword>
<feature type="region of interest" description="Disordered" evidence="6">
    <location>
        <begin position="1"/>
        <end position="91"/>
    </location>
</feature>
<dbReference type="SUPFAM" id="SSF159042">
    <property type="entry name" value="Plus3-like"/>
    <property type="match status" value="1"/>
</dbReference>
<dbReference type="Proteomes" id="UP000228380">
    <property type="component" value="Chromosome 2"/>
</dbReference>
<protein>
    <submittedName>
        <fullName evidence="13">Zinc finger CCCH domain-containing protein 19-like</fullName>
    </submittedName>
</protein>
<dbReference type="PROSITE" id="PS50016">
    <property type="entry name" value="ZF_PHD_2"/>
    <property type="match status" value="1"/>
</dbReference>
<feature type="compositionally biased region" description="Polar residues" evidence="6">
    <location>
        <begin position="1268"/>
        <end position="1278"/>
    </location>
</feature>
<dbReference type="SUPFAM" id="SSF57903">
    <property type="entry name" value="FYVE/PHD zinc finger"/>
    <property type="match status" value="1"/>
</dbReference>
<evidence type="ECO:0000256" key="5">
    <source>
        <dbReference type="PROSITE-ProRule" id="PRU00723"/>
    </source>
</evidence>
<evidence type="ECO:0000259" key="9">
    <source>
        <dbReference type="PROSITE" id="PS50829"/>
    </source>
</evidence>
<feature type="compositionally biased region" description="Polar residues" evidence="6">
    <location>
        <begin position="899"/>
        <end position="910"/>
    </location>
</feature>
<dbReference type="SUPFAM" id="SSF47592">
    <property type="entry name" value="SWIB/MDM2 domain"/>
    <property type="match status" value="1"/>
</dbReference>
<keyword evidence="4" id="KW-0238">DNA-binding</keyword>
<dbReference type="InterPro" id="IPR003121">
    <property type="entry name" value="SWIB_MDM2_domain"/>
</dbReference>
<organism evidence="12 13">
    <name type="scientific">Phoenix dactylifera</name>
    <name type="common">Date palm</name>
    <dbReference type="NCBI Taxonomy" id="42345"/>
    <lineage>
        <taxon>Eukaryota</taxon>
        <taxon>Viridiplantae</taxon>
        <taxon>Streptophyta</taxon>
        <taxon>Embryophyta</taxon>
        <taxon>Tracheophyta</taxon>
        <taxon>Spermatophyta</taxon>
        <taxon>Magnoliopsida</taxon>
        <taxon>Liliopsida</taxon>
        <taxon>Arecaceae</taxon>
        <taxon>Coryphoideae</taxon>
        <taxon>Phoeniceae</taxon>
        <taxon>Phoenix</taxon>
    </lineage>
</organism>
<feature type="domain" description="DM2" evidence="11">
    <location>
        <begin position="353"/>
        <end position="436"/>
    </location>
</feature>
<dbReference type="PROSITE" id="PS01359">
    <property type="entry name" value="ZF_PHD_1"/>
    <property type="match status" value="1"/>
</dbReference>
<feature type="compositionally biased region" description="Basic and acidic residues" evidence="6">
    <location>
        <begin position="751"/>
        <end position="771"/>
    </location>
</feature>
<feature type="region of interest" description="Disordered" evidence="6">
    <location>
        <begin position="289"/>
        <end position="353"/>
    </location>
</feature>
<evidence type="ECO:0000259" key="10">
    <source>
        <dbReference type="PROSITE" id="PS51360"/>
    </source>
</evidence>
<feature type="domain" description="GYF" evidence="9">
    <location>
        <begin position="841"/>
        <end position="893"/>
    </location>
</feature>
<dbReference type="GO" id="GO:0008270">
    <property type="term" value="F:zinc ion binding"/>
    <property type="evidence" value="ECO:0007669"/>
    <property type="project" value="UniProtKB-KW"/>
</dbReference>
<dbReference type="CDD" id="cd15568">
    <property type="entry name" value="PHD5_NSD"/>
    <property type="match status" value="1"/>
</dbReference>
<evidence type="ECO:0000256" key="2">
    <source>
        <dbReference type="ARBA" id="ARBA00022771"/>
    </source>
</evidence>
<feature type="compositionally biased region" description="Polar residues" evidence="6">
    <location>
        <begin position="1056"/>
        <end position="1069"/>
    </location>
</feature>
<feature type="compositionally biased region" description="Basic and acidic residues" evidence="6">
    <location>
        <begin position="702"/>
        <end position="717"/>
    </location>
</feature>
<feature type="region of interest" description="Disordered" evidence="6">
    <location>
        <begin position="1622"/>
        <end position="1701"/>
    </location>
</feature>
<dbReference type="InterPro" id="IPR019787">
    <property type="entry name" value="Znf_PHD-finger"/>
</dbReference>
<feature type="compositionally biased region" description="Basic and acidic residues" evidence="6">
    <location>
        <begin position="335"/>
        <end position="347"/>
    </location>
</feature>
<feature type="compositionally biased region" description="Polar residues" evidence="6">
    <location>
        <begin position="772"/>
        <end position="790"/>
    </location>
</feature>
<feature type="compositionally biased region" description="Basic and acidic residues" evidence="6">
    <location>
        <begin position="681"/>
        <end position="691"/>
    </location>
</feature>
<feature type="region of interest" description="Disordered" evidence="6">
    <location>
        <begin position="812"/>
        <end position="834"/>
    </location>
</feature>
<dbReference type="SMART" id="SM00444">
    <property type="entry name" value="GYF"/>
    <property type="match status" value="1"/>
</dbReference>
<evidence type="ECO:0000256" key="1">
    <source>
        <dbReference type="ARBA" id="ARBA00022723"/>
    </source>
</evidence>
<dbReference type="Pfam" id="PF02201">
    <property type="entry name" value="SWIB"/>
    <property type="match status" value="1"/>
</dbReference>
<feature type="region of interest" description="Disordered" evidence="6">
    <location>
        <begin position="1388"/>
        <end position="1458"/>
    </location>
</feature>
<dbReference type="FunFam" id="3.90.70.200:FF:000002">
    <property type="entry name" value="Zinc finger CCCH domain-containing protein 19"/>
    <property type="match status" value="1"/>
</dbReference>
<proteinExistence type="predicted"/>
<gene>
    <name evidence="13" type="primary">LOC103708491</name>
</gene>
<dbReference type="PANTHER" id="PTHR46695:SF4">
    <property type="entry name" value="ZINC FINGER CCCH DOMAIN-CONTAINING PROTEIN 44"/>
    <property type="match status" value="1"/>
</dbReference>
<feature type="region of interest" description="Disordered" evidence="6">
    <location>
        <begin position="1219"/>
        <end position="1311"/>
    </location>
</feature>
<sequence>MDGGEDELLDVRTLFPIGEEQPPPPPPENEEATFPRWEDEGEGGAQAIGATEVDDSQLLFSPSVRPSPLTGDEEEASAFEPAAPGDATAGEEAVKMGVEIADPAAEAASQGIGKRKRGRPPKAQGGGRAPPAKRKEEEEVCFICFDGGNLVVCDRRGCSKVYHPACVNRDDAFFRTRGRWNCGWHICSICERAAQYMCYTCTYSLCKVCIREAKFFSVRGSKGFCETCYSTVMLIESSENGNENKVGVDFNDRNSWEYLFKEYWLYQKRKLVLTLEELKNAKNPWKGSGVSAYNEESSDDLYNANDDQEDSSESSSGYHDGSTSSRKKVRKRSRNTVDDESSAKEVDGETMSMPEYPEWASQELLEFVAHMKNGDKSFLTQFDVQALLLEYIKRNNLRDPRKKSQIVCDPRLQNLFGKARVGHFEMLKLLESHFLIKEASQADADDNQAVVIDPDSGQVDAEGYSDTTAKMSLDKRRKCRKKIEGRELQTNLDDYAAIDVHNINLIYLRRNLMEDLIDDTDTFNEKIVGSFVRIRIPGTGQRQDMYRLVQVVGTQMFAEKYKIGKKTTDIALQILNLDKMEVVTIDVISNQDFTEEECKRLRQSIKCGLISRLTVGDVQKKARVLQAVRVDDWLESEKLRLGHLRDRASETGRRKELRECVEKLHILSTPEERMRRLNEVPEIHADPHMDPDYESAEEEEVDDKKGDKYSRLRESVSRRKARDLFPPGRGPGSNYNGSGGSKSSSNLNRGSRTEDAQDKLDAYSDGADRTNELSWNQGKDAQWTKSWGTPNTQTSATGLEAGIWNNNQLATKPGSTHGVASETSASVPSGLSVPSNVSENDKVWHYQDPAGIVQGPFSMVQLLKWNKFFPPGLRIWLTTEKQENSILLTDVLKSQNCLPQQEPQHNSYPQPANFAGPMGNRDDKYGGRTGTNNSTWVGMQNGSNWSASQNNATFSTAGNTLPNAGRWATRSANLSALEMEAVKGNNAWFGQPSCQKSPRSAAPFSGNPYQQPSYQSGEGQGYAGIWNIGQDHGSTWNSERPRGSRASGQGYERQHSSWSPLNQQSQLTSGEPWKARPTNYSNLPTPTQQPSRTDWTSVQGSLHASASTASSIQPMNSGWGTTRVTGFSGAHKLPTENPDGDQNMPNQSNGEGSWSVTSASVPSMSRMADVGGAQILEIVDQFGDPSLSVQQKPTESNAPNIVVNQSSLFLKKEEISSNDATVSGGSAMNKSQSFESDYPSPTPRGDGKEFSGDQPNEADPATKWPQAHDSSASVSQGSDPDPASLAFRPLDPQAHLSRKVDNMQLLSRNSDEGVADKDIISEMQNLSTQKSFSEEQNKQPPLAGMEEKLVDPASNIKPTAESDVLELTATQRSETSSASRPVCELHGRAPASAHKQEPNGSSTVPTPPGGELHFSGPDPIKYSNLEGAQDTTAIEWSLPSPTPGSRPSGWDIGADSSSGSSVELAILSNPGWGTKAKDVPSWGGAPQLNVGTGSAQGSENRGWATAIQGHANTGSGAPTQGNANANAGWGTLGQVCNNANTDWRTQVQGNTNANLRWEAPAWGNLTSSSLGAPIQGNSNPNTGWCAPSQGNSNQFSGWGVPPAGNGIQNLGWGALTQQGNKDAIAGWGTGSNRSWNSPARDPDSWGAQRRHHGDDYPEGRVLRHGGGRSSWNRTQSASGGGSSRPPPRGEGPKGQGQRGVCRFHENGHCKKGASCNYLHP</sequence>
<keyword evidence="2 5" id="KW-0863">Zinc-finger</keyword>
<evidence type="ECO:0000259" key="7">
    <source>
        <dbReference type="PROSITE" id="PS50016"/>
    </source>
</evidence>
<dbReference type="RefSeq" id="XP_008791654.2">
    <property type="nucleotide sequence ID" value="XM_008793432.4"/>
</dbReference>
<feature type="domain" description="C3H1-type" evidence="8">
    <location>
        <begin position="1695"/>
        <end position="1720"/>
    </location>
</feature>
<dbReference type="PROSITE" id="PS50103">
    <property type="entry name" value="ZF_C3H1"/>
    <property type="match status" value="1"/>
</dbReference>
<feature type="zinc finger region" description="C3H1-type" evidence="5">
    <location>
        <begin position="1695"/>
        <end position="1720"/>
    </location>
</feature>
<dbReference type="InterPro" id="IPR013083">
    <property type="entry name" value="Znf_RING/FYVE/PHD"/>
</dbReference>
<reference evidence="13" key="2">
    <citation type="submission" date="2025-08" db="UniProtKB">
        <authorList>
            <consortium name="RefSeq"/>
        </authorList>
    </citation>
    <scope>IDENTIFICATION</scope>
    <source>
        <tissue evidence="13">Young leaves</tissue>
    </source>
</reference>
<keyword evidence="1 5" id="KW-0479">Metal-binding</keyword>
<dbReference type="Gene3D" id="1.10.245.10">
    <property type="entry name" value="SWIB/MDM2 domain"/>
    <property type="match status" value="1"/>
</dbReference>
<dbReference type="GO" id="GO:0003677">
    <property type="term" value="F:DNA binding"/>
    <property type="evidence" value="ECO:0007669"/>
    <property type="project" value="UniProtKB-KW"/>
</dbReference>
<feature type="region of interest" description="Disordered" evidence="6">
    <location>
        <begin position="105"/>
        <end position="131"/>
    </location>
</feature>
<keyword evidence="12" id="KW-1185">Reference proteome</keyword>
<dbReference type="SUPFAM" id="SSF55277">
    <property type="entry name" value="GYF domain"/>
    <property type="match status" value="1"/>
</dbReference>
<feature type="region of interest" description="Disordered" evidence="6">
    <location>
        <begin position="899"/>
        <end position="963"/>
    </location>
</feature>
<dbReference type="FunFam" id="3.30.40.10:FF:000303">
    <property type="entry name" value="Zinc finger CCCH domain-containing protein 19"/>
    <property type="match status" value="1"/>
</dbReference>
<feature type="compositionally biased region" description="Polar residues" evidence="6">
    <location>
        <begin position="1143"/>
        <end position="1158"/>
    </location>
</feature>
<dbReference type="InterPro" id="IPR003169">
    <property type="entry name" value="GYF"/>
</dbReference>
<dbReference type="InterPro" id="IPR004343">
    <property type="entry name" value="Plus-3_dom"/>
</dbReference>
<evidence type="ECO:0000256" key="4">
    <source>
        <dbReference type="ARBA" id="ARBA00023125"/>
    </source>
</evidence>